<dbReference type="GO" id="GO:0005664">
    <property type="term" value="C:nuclear origin of replication recognition complex"/>
    <property type="evidence" value="ECO:0007669"/>
    <property type="project" value="InterPro"/>
</dbReference>
<evidence type="ECO:0000313" key="10">
    <source>
        <dbReference type="Proteomes" id="UP000019804"/>
    </source>
</evidence>
<dbReference type="PANTHER" id="PTHR12748:SF0">
    <property type="entry name" value="ORIGIN RECOGNITION COMPLEX SUBUNIT 3"/>
    <property type="match status" value="1"/>
</dbReference>
<evidence type="ECO:0000259" key="7">
    <source>
        <dbReference type="Pfam" id="PF07034"/>
    </source>
</evidence>
<comment type="subcellular location">
    <subcellularLocation>
        <location evidence="1">Nucleus</location>
    </subcellularLocation>
</comment>
<feature type="domain" description="Origin recognition complex subunit 3 winged helix C-terminal" evidence="8">
    <location>
        <begin position="600"/>
        <end position="704"/>
    </location>
</feature>
<dbReference type="GO" id="GO:0006270">
    <property type="term" value="P:DNA replication initiation"/>
    <property type="evidence" value="ECO:0007669"/>
    <property type="project" value="TreeGrafter"/>
</dbReference>
<evidence type="ECO:0000256" key="3">
    <source>
        <dbReference type="ARBA" id="ARBA00022705"/>
    </source>
</evidence>
<dbReference type="GeneID" id="63701435"/>
<dbReference type="AlphaFoldDB" id="A0A017SG10"/>
<feature type="compositionally biased region" description="Basic and acidic residues" evidence="6">
    <location>
        <begin position="37"/>
        <end position="59"/>
    </location>
</feature>
<dbReference type="EMBL" id="KK088420">
    <property type="protein sequence ID" value="EYE95938.1"/>
    <property type="molecule type" value="Genomic_DNA"/>
</dbReference>
<keyword evidence="5" id="KW-0539">Nucleus</keyword>
<dbReference type="Pfam" id="PF18137">
    <property type="entry name" value="WHD_ORC"/>
    <property type="match status" value="1"/>
</dbReference>
<evidence type="ECO:0000313" key="9">
    <source>
        <dbReference type="EMBL" id="EYE95938.1"/>
    </source>
</evidence>
<feature type="domain" description="Origin recognition complex subunit 3 N-terminal" evidence="7">
    <location>
        <begin position="46"/>
        <end position="355"/>
    </location>
</feature>
<evidence type="ECO:0000256" key="1">
    <source>
        <dbReference type="ARBA" id="ARBA00004123"/>
    </source>
</evidence>
<proteinExistence type="inferred from homology"/>
<dbReference type="GO" id="GO:0031261">
    <property type="term" value="C:DNA replication preinitiation complex"/>
    <property type="evidence" value="ECO:0007669"/>
    <property type="project" value="TreeGrafter"/>
</dbReference>
<dbReference type="OrthoDB" id="10265211at2759"/>
<dbReference type="InterPro" id="IPR040855">
    <property type="entry name" value="ORC_WH_C"/>
</dbReference>
<evidence type="ECO:0000256" key="2">
    <source>
        <dbReference type="ARBA" id="ARBA00010977"/>
    </source>
</evidence>
<evidence type="ECO:0000259" key="8">
    <source>
        <dbReference type="Pfam" id="PF18137"/>
    </source>
</evidence>
<dbReference type="Proteomes" id="UP000019804">
    <property type="component" value="Unassembled WGS sequence"/>
</dbReference>
<keyword evidence="10" id="KW-1185">Reference proteome</keyword>
<dbReference type="InterPro" id="IPR020795">
    <property type="entry name" value="ORC3"/>
</dbReference>
<dbReference type="RefSeq" id="XP_040639626.1">
    <property type="nucleotide sequence ID" value="XM_040786311.1"/>
</dbReference>
<feature type="region of interest" description="Disordered" evidence="6">
    <location>
        <begin position="1"/>
        <end position="70"/>
    </location>
</feature>
<dbReference type="CDD" id="cd20704">
    <property type="entry name" value="Orc3"/>
    <property type="match status" value="2"/>
</dbReference>
<organism evidence="9 10">
    <name type="scientific">Aspergillus ruber (strain CBS 135680)</name>
    <dbReference type="NCBI Taxonomy" id="1388766"/>
    <lineage>
        <taxon>Eukaryota</taxon>
        <taxon>Fungi</taxon>
        <taxon>Dikarya</taxon>
        <taxon>Ascomycota</taxon>
        <taxon>Pezizomycotina</taxon>
        <taxon>Eurotiomycetes</taxon>
        <taxon>Eurotiomycetidae</taxon>
        <taxon>Eurotiales</taxon>
        <taxon>Aspergillaceae</taxon>
        <taxon>Aspergillus</taxon>
        <taxon>Aspergillus subgen. Aspergillus</taxon>
    </lineage>
</organism>
<protein>
    <submittedName>
        <fullName evidence="9">Origin recognition complex subunit</fullName>
    </submittedName>
</protein>
<dbReference type="HOGENOM" id="CLU_015257_1_0_1"/>
<accession>A0A017SG10</accession>
<reference evidence="10" key="1">
    <citation type="journal article" date="2014" name="Nat. Commun.">
        <title>Genomic adaptations of the halophilic Dead Sea filamentous fungus Eurotium rubrum.</title>
        <authorList>
            <person name="Kis-Papo T."/>
            <person name="Weig A.R."/>
            <person name="Riley R."/>
            <person name="Persoh D."/>
            <person name="Salamov A."/>
            <person name="Sun H."/>
            <person name="Lipzen A."/>
            <person name="Wasser S.P."/>
            <person name="Rambold G."/>
            <person name="Grigoriev I.V."/>
            <person name="Nevo E."/>
        </authorList>
    </citation>
    <scope>NUCLEOTIDE SEQUENCE [LARGE SCALE GENOMIC DNA]</scope>
    <source>
        <strain evidence="10">CBS 135680</strain>
    </source>
</reference>
<dbReference type="Pfam" id="PF07034">
    <property type="entry name" value="ORC3_N"/>
    <property type="match status" value="1"/>
</dbReference>
<evidence type="ECO:0000256" key="5">
    <source>
        <dbReference type="ARBA" id="ARBA00023242"/>
    </source>
</evidence>
<dbReference type="GO" id="GO:0003688">
    <property type="term" value="F:DNA replication origin binding"/>
    <property type="evidence" value="ECO:0007669"/>
    <property type="project" value="TreeGrafter"/>
</dbReference>
<comment type="similarity">
    <text evidence="2">Belongs to the ORC3 family.</text>
</comment>
<keyword evidence="3" id="KW-0235">DNA replication</keyword>
<dbReference type="InterPro" id="IPR045667">
    <property type="entry name" value="ORC3_N"/>
</dbReference>
<dbReference type="STRING" id="1388766.A0A017SG10"/>
<sequence>MALSLLESEAPDLSRDGLNTQGVYIYRPANAKPNKPQNERPPKRRKVESDGQEKQEEKSQGAQARPFVPLLNGEESASSVDLRYNAYQRLWSKQEAKIQEVLEDVDSKILEEVSSFVKESSAQIYDGCIPSALVTVGSNVSSLGRLVTRLNERLITSGEGGVVVLESGDAPNIKTTLKNIIRAAVTNTEGNDGYQSFLTDREGPRLLAYDLDLLGDYVQRKGVTKLVLAFRDSEAFDPNLLTDLLSLLSSWLDRIPFTLLFGISTSVELFEGRLPRSSVALLRGQYFELHEASNCVDRIYERLQADPDGEFWLGRSITGVLFERTSDYFYTPEAFCRTVKYAYMSHFFANPLAVLFSKDSASAGLPHGKLCQAVRNLPSFRALCEDLVEDGHSKQVRNLLENDEYLFQECLKYLETGQKQMRNIFEAVKSTHTFLKHLNLSKKIGVSDISILALSGELHNSQIVNDILNTMKTLDSEGLKGLLATVPENLADSPQVREIQRDFEALLEAYPNSKPLQSGYDNRNSVAKVTVVQQRVQVTKSKAKQPKQNVEYTQILDRFHATLGAYFAETLVGPQDLYLYEVFLLDMRYPLKDTVAPRPRFAIERALSSPFDYLISTSDTPENRLSAKQPVTAILYQLYLESGAIVNAHDLWSAFYAVFESDQGDECDERVIMALFYRALSELKALGVVKNSRKKVDHIAKTSWAGL</sequence>
<dbReference type="PANTHER" id="PTHR12748">
    <property type="entry name" value="ORIGIN RECOGNITION COMPLEX SUBUNIT 3"/>
    <property type="match status" value="1"/>
</dbReference>
<evidence type="ECO:0000256" key="6">
    <source>
        <dbReference type="SAM" id="MobiDB-lite"/>
    </source>
</evidence>
<name>A0A017SG10_ASPRC</name>
<keyword evidence="4" id="KW-0238">DNA-binding</keyword>
<gene>
    <name evidence="9" type="ORF">EURHEDRAFT_514850</name>
</gene>
<evidence type="ECO:0000256" key="4">
    <source>
        <dbReference type="ARBA" id="ARBA00023125"/>
    </source>
</evidence>
<dbReference type="GO" id="GO:0005656">
    <property type="term" value="C:nuclear pre-replicative complex"/>
    <property type="evidence" value="ECO:0007669"/>
    <property type="project" value="TreeGrafter"/>
</dbReference>